<accession>A0A6A8LRI6</accession>
<keyword evidence="4" id="KW-0645">Protease</keyword>
<dbReference type="EMBL" id="WKKX01000231">
    <property type="protein sequence ID" value="MSE08313.1"/>
    <property type="molecule type" value="Genomic_DNA"/>
</dbReference>
<gene>
    <name evidence="5" type="ORF">GKC33_06215</name>
    <name evidence="4" type="ORF">GKC34_05230</name>
</gene>
<dbReference type="GO" id="GO:0080120">
    <property type="term" value="P:CAAX-box protein maturation"/>
    <property type="evidence" value="ECO:0007669"/>
    <property type="project" value="UniProtKB-ARBA"/>
</dbReference>
<dbReference type="GO" id="GO:0006508">
    <property type="term" value="P:proteolysis"/>
    <property type="evidence" value="ECO:0007669"/>
    <property type="project" value="UniProtKB-KW"/>
</dbReference>
<dbReference type="Proteomes" id="UP000467635">
    <property type="component" value="Unassembled WGS sequence"/>
</dbReference>
<evidence type="ECO:0000256" key="1">
    <source>
        <dbReference type="ARBA" id="ARBA00009067"/>
    </source>
</evidence>
<feature type="transmembrane region" description="Helical" evidence="2">
    <location>
        <begin position="143"/>
        <end position="161"/>
    </location>
</feature>
<dbReference type="Proteomes" id="UP000437575">
    <property type="component" value="Unassembled WGS sequence"/>
</dbReference>
<dbReference type="Pfam" id="PF02517">
    <property type="entry name" value="Rce1-like"/>
    <property type="match status" value="1"/>
</dbReference>
<evidence type="ECO:0000313" key="4">
    <source>
        <dbReference type="EMBL" id="MSE05237.1"/>
    </source>
</evidence>
<feature type="transmembrane region" description="Helical" evidence="2">
    <location>
        <begin position="82"/>
        <end position="101"/>
    </location>
</feature>
<evidence type="ECO:0000256" key="2">
    <source>
        <dbReference type="SAM" id="Phobius"/>
    </source>
</evidence>
<evidence type="ECO:0000313" key="7">
    <source>
        <dbReference type="Proteomes" id="UP000467635"/>
    </source>
</evidence>
<dbReference type="GO" id="GO:0004175">
    <property type="term" value="F:endopeptidase activity"/>
    <property type="evidence" value="ECO:0007669"/>
    <property type="project" value="UniProtKB-ARBA"/>
</dbReference>
<dbReference type="AlphaFoldDB" id="A0A6A8LRI6"/>
<keyword evidence="2" id="KW-1133">Transmembrane helix</keyword>
<sequence length="250" mass="28051">MGNIKKDFKVFKIPLLIVLLYGILVMATGMLIRFLGVKTEIYATLLSLILNFIICGIIWLINKKYIGVSIGFKIEFTFFKRHKITAVIVAIVTLLTAVINIKNLPLAILISLQAGIVEEVVCRGIVSKYIYNHLLIINKSKRIWISAITSGTFFGLLHFINLTRQELLPTISQVIVASGLGMLFAVIYLLYKNLFAVIIVHFLNDFLIIANTGTANQEAQSLVATVVTTLIYMLVIWFVSKMIINKKLNC</sequence>
<comment type="similarity">
    <text evidence="1">Belongs to the UPF0177 family.</text>
</comment>
<organism evidence="4 6">
    <name type="scientific">Ligilactobacillus salivarius</name>
    <dbReference type="NCBI Taxonomy" id="1624"/>
    <lineage>
        <taxon>Bacteria</taxon>
        <taxon>Bacillati</taxon>
        <taxon>Bacillota</taxon>
        <taxon>Bacilli</taxon>
        <taxon>Lactobacillales</taxon>
        <taxon>Lactobacillaceae</taxon>
        <taxon>Ligilactobacillus</taxon>
    </lineage>
</organism>
<proteinExistence type="inferred from homology"/>
<evidence type="ECO:0000313" key="6">
    <source>
        <dbReference type="Proteomes" id="UP000437575"/>
    </source>
</evidence>
<keyword evidence="2" id="KW-0472">Membrane</keyword>
<keyword evidence="4" id="KW-0378">Hydrolase</keyword>
<dbReference type="InterPro" id="IPR003675">
    <property type="entry name" value="Rce1/LyrA-like_dom"/>
</dbReference>
<evidence type="ECO:0000313" key="5">
    <source>
        <dbReference type="EMBL" id="MSE08313.1"/>
    </source>
</evidence>
<keyword evidence="4" id="KW-0482">Metalloprotease</keyword>
<name>A0A6A8LRI6_9LACO</name>
<keyword evidence="2" id="KW-0812">Transmembrane</keyword>
<feature type="transmembrane region" description="Helical" evidence="2">
    <location>
        <begin position="167"/>
        <end position="187"/>
    </location>
</feature>
<protein>
    <submittedName>
        <fullName evidence="4">CPBP family intramembrane metalloprotease</fullName>
    </submittedName>
</protein>
<feature type="domain" description="CAAX prenyl protease 2/Lysostaphin resistance protein A-like" evidence="3">
    <location>
        <begin position="103"/>
        <end position="207"/>
    </location>
</feature>
<comment type="caution">
    <text evidence="4">The sequence shown here is derived from an EMBL/GenBank/DDBJ whole genome shotgun (WGS) entry which is preliminary data.</text>
</comment>
<dbReference type="GO" id="GO:0008237">
    <property type="term" value="F:metallopeptidase activity"/>
    <property type="evidence" value="ECO:0007669"/>
    <property type="project" value="UniProtKB-KW"/>
</dbReference>
<feature type="transmembrane region" description="Helical" evidence="2">
    <location>
        <begin position="219"/>
        <end position="239"/>
    </location>
</feature>
<feature type="transmembrane region" description="Helical" evidence="2">
    <location>
        <begin position="12"/>
        <end position="35"/>
    </location>
</feature>
<dbReference type="EMBL" id="WKKZ01000171">
    <property type="protein sequence ID" value="MSE05237.1"/>
    <property type="molecule type" value="Genomic_DNA"/>
</dbReference>
<reference evidence="6 7" key="1">
    <citation type="submission" date="2019-11" db="EMBL/GenBank/DDBJ databases">
        <title>Draft Genome Sequence of Plant Growth-Promoting Rhizosphere-Associated Bacteria.</title>
        <authorList>
            <person name="Vasilyev I.Y."/>
            <person name="Radchenko V."/>
            <person name="Ilnitskaya E.V."/>
        </authorList>
    </citation>
    <scope>NUCLEOTIDE SEQUENCE [LARGE SCALE GENOMIC DNA]</scope>
    <source>
        <strain evidence="5 7">VRA_01-1sq_f</strain>
        <strain evidence="4 6">VRA_1sq_f</strain>
    </source>
</reference>
<evidence type="ECO:0000259" key="3">
    <source>
        <dbReference type="Pfam" id="PF02517"/>
    </source>
</evidence>
<feature type="transmembrane region" description="Helical" evidence="2">
    <location>
        <begin position="41"/>
        <end position="61"/>
    </location>
</feature>